<gene>
    <name evidence="1" type="ORF">Peternella1_54</name>
</gene>
<organism evidence="1 2">
    <name type="scientific">Winogradskyella phage Peternella_1</name>
    <dbReference type="NCBI Taxonomy" id="2745699"/>
    <lineage>
        <taxon>Viruses</taxon>
        <taxon>Duplodnaviria</taxon>
        <taxon>Heunggongvirae</taxon>
        <taxon>Uroviricota</taxon>
        <taxon>Caudoviricetes</taxon>
        <taxon>Winoviridae</taxon>
        <taxon>Peternellavirus</taxon>
        <taxon>Peternellavirus peternella</taxon>
    </lineage>
</organism>
<evidence type="ECO:0000313" key="1">
    <source>
        <dbReference type="EMBL" id="QQV91590.1"/>
    </source>
</evidence>
<protein>
    <submittedName>
        <fullName evidence="1">Uncharacterized protein</fullName>
    </submittedName>
</protein>
<sequence>MITKIIAAQKKKSAYLINQFQMPEIIRRTGLYSECSPTSVFKNNKTFTTGITPWEVNNNKVYAAEIAGRNIVINSVNEGTTSTDVFDHPRPIILLDDDDFIWILQVNPHHSPIAVYKSSSPNTISDGFNYRGLINTNAAYLLLYEQNNKNVKILTRGADINLYGHKSISVDLETLLFTAHDVTNTLFPSTHVRHYMSLTQKYGVRTREWFTINHRYEPTEQIYKCSAYYFEKSNPLIIFNLDGSYSKDITSSPITELELEDNNFAIQGNNLEKTKERYYGRGCQVNDDYYVNHRNSDGSWNILRIDSSNNFTYSQNFTLKEDGDNVLYILFNGHNLVVQFVKENTVFIYALSLDLQTLYLKDSIEVPQDSPLDLPANLDMVNDQYAMVIRDDSSINFNWINTNNKFLI</sequence>
<proteinExistence type="predicted"/>
<dbReference type="Proteomes" id="UP000693777">
    <property type="component" value="Segment"/>
</dbReference>
<name>A0A8E4ZG39_9CAUD</name>
<accession>A0A8E4ZG39</accession>
<reference evidence="1" key="1">
    <citation type="submission" date="2020-07" db="EMBL/GenBank/DDBJ databases">
        <title>Highly diverse flavobacterial phages as mortality factor during North Sea spring blooms.</title>
        <authorList>
            <person name="Bartlau N."/>
            <person name="Wichels A."/>
            <person name="Krohne G."/>
            <person name="Adriaenssens E.M."/>
            <person name="Heins A."/>
            <person name="Fuchs B.M."/>
            <person name="Amann R."/>
            <person name="Moraru C."/>
        </authorList>
    </citation>
    <scope>NUCLEOTIDE SEQUENCE</scope>
</reference>
<dbReference type="EMBL" id="MT732475">
    <property type="protein sequence ID" value="QQV91590.1"/>
    <property type="molecule type" value="Genomic_DNA"/>
</dbReference>
<evidence type="ECO:0000313" key="2">
    <source>
        <dbReference type="Proteomes" id="UP000693777"/>
    </source>
</evidence>
<keyword evidence="2" id="KW-1185">Reference proteome</keyword>